<keyword evidence="12" id="KW-0812">Transmembrane</keyword>
<dbReference type="PROSITE" id="PS50082">
    <property type="entry name" value="WD_REPEATS_2"/>
    <property type="match status" value="3"/>
</dbReference>
<gene>
    <name evidence="14" type="primary">pknB_17</name>
    <name evidence="14" type="ORF">CA13_49130</name>
</gene>
<dbReference type="InterPro" id="IPR011990">
    <property type="entry name" value="TPR-like_helical_dom_sf"/>
</dbReference>
<feature type="compositionally biased region" description="Polar residues" evidence="11">
    <location>
        <begin position="91"/>
        <end position="109"/>
    </location>
</feature>
<comment type="caution">
    <text evidence="14">The sequence shown here is derived from an EMBL/GenBank/DDBJ whole genome shotgun (WGS) entry which is preliminary data.</text>
</comment>
<dbReference type="PROSITE" id="PS50011">
    <property type="entry name" value="PROTEIN_KINASE_DOM"/>
    <property type="match status" value="1"/>
</dbReference>
<evidence type="ECO:0000313" key="14">
    <source>
        <dbReference type="EMBL" id="TWT83448.1"/>
    </source>
</evidence>
<feature type="region of interest" description="Disordered" evidence="11">
    <location>
        <begin position="73"/>
        <end position="114"/>
    </location>
</feature>
<dbReference type="GO" id="GO:0004674">
    <property type="term" value="F:protein serine/threonine kinase activity"/>
    <property type="evidence" value="ECO:0007669"/>
    <property type="project" value="UniProtKB-KW"/>
</dbReference>
<evidence type="ECO:0000256" key="8">
    <source>
        <dbReference type="ARBA" id="ARBA00022840"/>
    </source>
</evidence>
<dbReference type="SUPFAM" id="SSF48452">
    <property type="entry name" value="TPR-like"/>
    <property type="match status" value="1"/>
</dbReference>
<dbReference type="EC" id="2.7.11.1" evidence="1"/>
<keyword evidence="8 10" id="KW-0067">ATP-binding</keyword>
<evidence type="ECO:0000256" key="2">
    <source>
        <dbReference type="ARBA" id="ARBA00022527"/>
    </source>
</evidence>
<evidence type="ECO:0000256" key="5">
    <source>
        <dbReference type="ARBA" id="ARBA00022737"/>
    </source>
</evidence>
<dbReference type="InterPro" id="IPR036322">
    <property type="entry name" value="WD40_repeat_dom_sf"/>
</dbReference>
<dbReference type="CDD" id="cd14014">
    <property type="entry name" value="STKc_PknB_like"/>
    <property type="match status" value="1"/>
</dbReference>
<dbReference type="EMBL" id="SJPJ01000001">
    <property type="protein sequence ID" value="TWT83448.1"/>
    <property type="molecule type" value="Genomic_DNA"/>
</dbReference>
<dbReference type="InterPro" id="IPR000719">
    <property type="entry name" value="Prot_kinase_dom"/>
</dbReference>
<keyword evidence="4 14" id="KW-0808">Transferase</keyword>
<dbReference type="Gene3D" id="1.25.40.10">
    <property type="entry name" value="Tetratricopeptide repeat domain"/>
    <property type="match status" value="1"/>
</dbReference>
<dbReference type="SMART" id="SM00220">
    <property type="entry name" value="S_TKc"/>
    <property type="match status" value="1"/>
</dbReference>
<dbReference type="InterPro" id="IPR008271">
    <property type="entry name" value="Ser/Thr_kinase_AS"/>
</dbReference>
<evidence type="ECO:0000256" key="9">
    <source>
        <dbReference type="PROSITE-ProRule" id="PRU00221"/>
    </source>
</evidence>
<name>A0A5C5Z886_9BACT</name>
<dbReference type="PROSITE" id="PS00678">
    <property type="entry name" value="WD_REPEATS_1"/>
    <property type="match status" value="1"/>
</dbReference>
<dbReference type="InterPro" id="IPR017441">
    <property type="entry name" value="Protein_kinase_ATP_BS"/>
</dbReference>
<dbReference type="InterPro" id="IPR011047">
    <property type="entry name" value="Quinoprotein_ADH-like_sf"/>
</dbReference>
<dbReference type="GO" id="GO:0005524">
    <property type="term" value="F:ATP binding"/>
    <property type="evidence" value="ECO:0007669"/>
    <property type="project" value="UniProtKB-UniRule"/>
</dbReference>
<feature type="transmembrane region" description="Helical" evidence="12">
    <location>
        <begin position="291"/>
        <end position="313"/>
    </location>
</feature>
<dbReference type="Pfam" id="PF00400">
    <property type="entry name" value="WD40"/>
    <property type="match status" value="3"/>
</dbReference>
<keyword evidence="15" id="KW-1185">Reference proteome</keyword>
<feature type="binding site" evidence="10">
    <location>
        <position position="146"/>
    </location>
    <ligand>
        <name>ATP</name>
        <dbReference type="ChEBI" id="CHEBI:30616"/>
    </ligand>
</feature>
<feature type="repeat" description="WD" evidence="9">
    <location>
        <begin position="757"/>
        <end position="798"/>
    </location>
</feature>
<dbReference type="Proteomes" id="UP000315010">
    <property type="component" value="Unassembled WGS sequence"/>
</dbReference>
<feature type="repeat" description="WD" evidence="9">
    <location>
        <begin position="1131"/>
        <end position="1172"/>
    </location>
</feature>
<dbReference type="PANTHER" id="PTHR43289">
    <property type="entry name" value="MITOGEN-ACTIVATED PROTEIN KINASE KINASE KINASE 20-RELATED"/>
    <property type="match status" value="1"/>
</dbReference>
<keyword evidence="3 9" id="KW-0853">WD repeat</keyword>
<protein>
    <recommendedName>
        <fullName evidence="1">non-specific serine/threonine protein kinase</fullName>
        <ecNumber evidence="1">2.7.11.1</ecNumber>
    </recommendedName>
</protein>
<keyword evidence="2" id="KW-0723">Serine/threonine-protein kinase</keyword>
<evidence type="ECO:0000256" key="10">
    <source>
        <dbReference type="PROSITE-ProRule" id="PRU10141"/>
    </source>
</evidence>
<dbReference type="SMART" id="SM00320">
    <property type="entry name" value="WD40"/>
    <property type="match status" value="10"/>
</dbReference>
<dbReference type="RefSeq" id="WP_146400628.1">
    <property type="nucleotide sequence ID" value="NZ_SJPJ01000001.1"/>
</dbReference>
<evidence type="ECO:0000256" key="12">
    <source>
        <dbReference type="SAM" id="Phobius"/>
    </source>
</evidence>
<dbReference type="Gene3D" id="1.10.510.10">
    <property type="entry name" value="Transferase(Phosphotransferase) domain 1"/>
    <property type="match status" value="1"/>
</dbReference>
<dbReference type="InterPro" id="IPR011009">
    <property type="entry name" value="Kinase-like_dom_sf"/>
</dbReference>
<keyword evidence="7 14" id="KW-0418">Kinase</keyword>
<dbReference type="InterPro" id="IPR019775">
    <property type="entry name" value="WD40_repeat_CS"/>
</dbReference>
<dbReference type="InterPro" id="IPR015943">
    <property type="entry name" value="WD40/YVTN_repeat-like_dom_sf"/>
</dbReference>
<dbReference type="SUPFAM" id="SSF50998">
    <property type="entry name" value="Quinoprotein alcohol dehydrogenase-like"/>
    <property type="match status" value="1"/>
</dbReference>
<feature type="domain" description="Protein kinase" evidence="13">
    <location>
        <begin position="117"/>
        <end position="379"/>
    </location>
</feature>
<dbReference type="InterPro" id="IPR001680">
    <property type="entry name" value="WD40_rpt"/>
</dbReference>
<sequence length="1602" mass="177209">MNNAKGDQSDRDVLIAECLSQAELLPPSEHASFVRNFFTDDEEAVNLVLGLLSDEKKGHVFSELWSEIRPRDVHQVDGTGDTPDNLGVGTEITNSQSNEHPNDGDSSPMQLPDIPGHRLTRVLGEGGMGIVVEGFDEGLQVNVAIKLMRGGLVQSHDARKRFLNEARAVAKLRHPNVVGVLREGETDQGILWFSMEHVEGKTLDKLVPRGGMDIDQVIDIVCDVAKALACAHSANILHRDIKPANVLIDKNGQVKVVDFGLAKNVQTPEDVTKTGHAVGTPQYMAPEQLDASIAGISAATDIYAIGVLLYNLLTGTTPFRFNQQFDLLHAILQQPPQPPKQIRRIVPLDLNSICLKCLEKHPLQRYGSAEELIDDLERFKIGQPVTARPIGFLQRGFRWTKRKPLIASLFALAAVLILTLAVVIPVAYFKTNAASGMAYQRAIQATEAAKKGSEALEDMKTVYGLTAAEKNRPSEAALWFADVARTATEWRFDASMARFRSWVGQSPIPIRALQLQEEIIGLLLHPEGRFLLTQNIGNRWRLWNMMDEQEIDSISSWGQVTAAAWHPNGTQLAIADSTGGVRLLQLPEWNTVAEMNCGGPIFSLAFDKLGESIAVAGRHAFVWDLDPDGVVTKVHDHDRLAYIKWGPNGRYLATVSEDGHANVFALNEHRVNAKAALTVACQARPVWFFDEGRKLLTVASERITEIWEIESGKRLETIAGPGILQHLAASIDGTIFGMTGNGWAELWDENAQKIGGDLTHSSHVFGSTFSPDCRLYVTCCDDHLVRIWSTTSGELLAQIPHQSPVRFSEFAADNRHFVTAESSGLIRLWSLPQGPGARHLATVGDDHKVVLSLSGEFAVAAGWWKDRKSTSTTVYQVTSGKPASPVLDAHGLINGGAFSPDDTILVLLHTNPGDVRRTYGTSYRWEEHEGKISFFDWKKGEQSGSSITTPSEPIDGAFDPVSGLLVVGCAGGEILVVDPTKRRIQAELDAGGHASGKYGFKPHRWIVFRKSGTCFASVGFGDDEGSTERPTGAGTVQIWDVFGNLLQEIRPAGIVRDVTFSPDGNLVAVASYNSVQIFNVSTGQQVSDPMTHPDWVFTVCFSPNGDSLLTSCRDWMARFWNWRTGTLVCPALEHDDEVFDARVTADGKSLMTVSGDGFVRAWDSTSGKLAMPAMRISAIVGSEIGIGHQIEITPDGNHLIVGGKIGDMDVFEIQTLHQTTNEQLKTVGREDQVLLAEIMAGKRIVSIGTVELSDKEWFDRWMRFRKLYPTLPRLCVPSYDSESWQGRELNRQRRNQLYKLGEMHFERSEFESVLRCFDKILGQPSSPPNINSQIGVCFFGLERWADAEMAFSNAIAINEPDSRRLHEFRGYARLAQRDFKGAQSDLNRVWTTHNTNVFLTLALAIVYSAQNDSVGLEQMCEARLDEVGEYMSSSAQIPKSSCHSLMRIGGMKGNNKEVCEIIISTLSKEIESTLEETEFEWSDIIFLRELAGVQLRAGDKAAARRTINLTFEVSPIELQANRKAWEFSSKESLPKGGHVKDWLRMAIIEQDSDREAATAWLAKAVFWYETALMLPKGTSILDFDQKIEIEFLIQEARELLSE</sequence>
<organism evidence="14 15">
    <name type="scientific">Novipirellula herctigrandis</name>
    <dbReference type="NCBI Taxonomy" id="2527986"/>
    <lineage>
        <taxon>Bacteria</taxon>
        <taxon>Pseudomonadati</taxon>
        <taxon>Planctomycetota</taxon>
        <taxon>Planctomycetia</taxon>
        <taxon>Pirellulales</taxon>
        <taxon>Pirellulaceae</taxon>
        <taxon>Novipirellula</taxon>
    </lineage>
</organism>
<dbReference type="SUPFAM" id="SSF56112">
    <property type="entry name" value="Protein kinase-like (PK-like)"/>
    <property type="match status" value="1"/>
</dbReference>
<feature type="transmembrane region" description="Helical" evidence="12">
    <location>
        <begin position="405"/>
        <end position="429"/>
    </location>
</feature>
<proteinExistence type="predicted"/>
<evidence type="ECO:0000259" key="13">
    <source>
        <dbReference type="PROSITE" id="PS50011"/>
    </source>
</evidence>
<dbReference type="Gene3D" id="3.30.200.20">
    <property type="entry name" value="Phosphorylase Kinase, domain 1"/>
    <property type="match status" value="1"/>
</dbReference>
<dbReference type="PANTHER" id="PTHR43289:SF34">
    <property type="entry name" value="SERINE_THREONINE-PROTEIN KINASE YBDM-RELATED"/>
    <property type="match status" value="1"/>
</dbReference>
<evidence type="ECO:0000256" key="4">
    <source>
        <dbReference type="ARBA" id="ARBA00022679"/>
    </source>
</evidence>
<dbReference type="PROSITE" id="PS50294">
    <property type="entry name" value="WD_REPEATS_REGION"/>
    <property type="match status" value="1"/>
</dbReference>
<keyword evidence="12" id="KW-0472">Membrane</keyword>
<keyword evidence="5" id="KW-0677">Repeat</keyword>
<evidence type="ECO:0000256" key="1">
    <source>
        <dbReference type="ARBA" id="ARBA00012513"/>
    </source>
</evidence>
<accession>A0A5C5Z886</accession>
<feature type="repeat" description="WD" evidence="9">
    <location>
        <begin position="1089"/>
        <end position="1130"/>
    </location>
</feature>
<dbReference type="SUPFAM" id="SSF50978">
    <property type="entry name" value="WD40 repeat-like"/>
    <property type="match status" value="1"/>
</dbReference>
<keyword evidence="12" id="KW-1133">Transmembrane helix</keyword>
<evidence type="ECO:0000256" key="7">
    <source>
        <dbReference type="ARBA" id="ARBA00022777"/>
    </source>
</evidence>
<evidence type="ECO:0000313" key="15">
    <source>
        <dbReference type="Proteomes" id="UP000315010"/>
    </source>
</evidence>
<evidence type="ECO:0000256" key="6">
    <source>
        <dbReference type="ARBA" id="ARBA00022741"/>
    </source>
</evidence>
<dbReference type="OrthoDB" id="222844at2"/>
<evidence type="ECO:0000256" key="11">
    <source>
        <dbReference type="SAM" id="MobiDB-lite"/>
    </source>
</evidence>
<dbReference type="PROSITE" id="PS00108">
    <property type="entry name" value="PROTEIN_KINASE_ST"/>
    <property type="match status" value="1"/>
</dbReference>
<evidence type="ECO:0000256" key="3">
    <source>
        <dbReference type="ARBA" id="ARBA00022574"/>
    </source>
</evidence>
<dbReference type="FunFam" id="1.10.510.10:FF:000021">
    <property type="entry name" value="Serine/threonine protein kinase"/>
    <property type="match status" value="1"/>
</dbReference>
<dbReference type="Pfam" id="PF00069">
    <property type="entry name" value="Pkinase"/>
    <property type="match status" value="1"/>
</dbReference>
<keyword evidence="6 10" id="KW-0547">Nucleotide-binding</keyword>
<dbReference type="Gene3D" id="2.130.10.10">
    <property type="entry name" value="YVTN repeat-like/Quinoprotein amine dehydrogenase"/>
    <property type="match status" value="4"/>
</dbReference>
<dbReference type="PROSITE" id="PS00107">
    <property type="entry name" value="PROTEIN_KINASE_ATP"/>
    <property type="match status" value="1"/>
</dbReference>
<reference evidence="14 15" key="1">
    <citation type="submission" date="2019-02" db="EMBL/GenBank/DDBJ databases">
        <title>Deep-cultivation of Planctomycetes and their phenomic and genomic characterization uncovers novel biology.</title>
        <authorList>
            <person name="Wiegand S."/>
            <person name="Jogler M."/>
            <person name="Boedeker C."/>
            <person name="Pinto D."/>
            <person name="Vollmers J."/>
            <person name="Rivas-Marin E."/>
            <person name="Kohn T."/>
            <person name="Peeters S.H."/>
            <person name="Heuer A."/>
            <person name="Rast P."/>
            <person name="Oberbeckmann S."/>
            <person name="Bunk B."/>
            <person name="Jeske O."/>
            <person name="Meyerdierks A."/>
            <person name="Storesund J.E."/>
            <person name="Kallscheuer N."/>
            <person name="Luecker S."/>
            <person name="Lage O.M."/>
            <person name="Pohl T."/>
            <person name="Merkel B.J."/>
            <person name="Hornburger P."/>
            <person name="Mueller R.-W."/>
            <person name="Bruemmer F."/>
            <person name="Labrenz M."/>
            <person name="Spormann A.M."/>
            <person name="Op Den Camp H."/>
            <person name="Overmann J."/>
            <person name="Amann R."/>
            <person name="Jetten M.S.M."/>
            <person name="Mascher T."/>
            <person name="Medema M.H."/>
            <person name="Devos D.P."/>
            <person name="Kaster A.-K."/>
            <person name="Ovreas L."/>
            <person name="Rohde M."/>
            <person name="Galperin M.Y."/>
            <person name="Jogler C."/>
        </authorList>
    </citation>
    <scope>NUCLEOTIDE SEQUENCE [LARGE SCALE GENOMIC DNA]</scope>
    <source>
        <strain evidence="14 15">CA13</strain>
    </source>
</reference>